<evidence type="ECO:0000256" key="4">
    <source>
        <dbReference type="ARBA" id="ARBA00022723"/>
    </source>
</evidence>
<dbReference type="EMBL" id="UINC01000111">
    <property type="protein sequence ID" value="SUZ49278.1"/>
    <property type="molecule type" value="Genomic_DNA"/>
</dbReference>
<dbReference type="NCBIfam" id="NF000711">
    <property type="entry name" value="PRK00039.2-1"/>
    <property type="match status" value="1"/>
</dbReference>
<evidence type="ECO:0000313" key="12">
    <source>
        <dbReference type="EMBL" id="SUZ49278.1"/>
    </source>
</evidence>
<dbReference type="Gene3D" id="3.30.420.10">
    <property type="entry name" value="Ribonuclease H-like superfamily/Ribonuclease H"/>
    <property type="match status" value="1"/>
</dbReference>
<proteinExistence type="inferred from homology"/>
<keyword evidence="5" id="KW-0255">Endonuclease</keyword>
<dbReference type="GO" id="GO:0006310">
    <property type="term" value="P:DNA recombination"/>
    <property type="evidence" value="ECO:0007669"/>
    <property type="project" value="UniProtKB-KW"/>
</dbReference>
<name>A0A381N6K5_9ZZZZ</name>
<dbReference type="PROSITE" id="PS01321">
    <property type="entry name" value="RUVC"/>
    <property type="match status" value="1"/>
</dbReference>
<dbReference type="SUPFAM" id="SSF53098">
    <property type="entry name" value="Ribonuclease H-like"/>
    <property type="match status" value="1"/>
</dbReference>
<evidence type="ECO:0000256" key="5">
    <source>
        <dbReference type="ARBA" id="ARBA00022759"/>
    </source>
</evidence>
<keyword evidence="8" id="KW-0460">Magnesium</keyword>
<reference evidence="12" key="1">
    <citation type="submission" date="2018-05" db="EMBL/GenBank/DDBJ databases">
        <authorList>
            <person name="Lanie J.A."/>
            <person name="Ng W.-L."/>
            <person name="Kazmierczak K.M."/>
            <person name="Andrzejewski T.M."/>
            <person name="Davidsen T.M."/>
            <person name="Wayne K.J."/>
            <person name="Tettelin H."/>
            <person name="Glass J.I."/>
            <person name="Rusch D."/>
            <person name="Podicherti R."/>
            <person name="Tsui H.-C.T."/>
            <person name="Winkler M.E."/>
        </authorList>
    </citation>
    <scope>NUCLEOTIDE SEQUENCE</scope>
</reference>
<evidence type="ECO:0000256" key="7">
    <source>
        <dbReference type="ARBA" id="ARBA00022801"/>
    </source>
</evidence>
<dbReference type="InterPro" id="IPR036397">
    <property type="entry name" value="RNaseH_sf"/>
</dbReference>
<gene>
    <name evidence="12" type="ORF">METZ01_LOCUS2132</name>
</gene>
<dbReference type="GO" id="GO:0003677">
    <property type="term" value="F:DNA binding"/>
    <property type="evidence" value="ECO:0007669"/>
    <property type="project" value="UniProtKB-KW"/>
</dbReference>
<dbReference type="PANTHER" id="PTHR30194:SF3">
    <property type="entry name" value="CROSSOVER JUNCTION ENDODEOXYRIBONUCLEASE RUVC"/>
    <property type="match status" value="1"/>
</dbReference>
<accession>A0A381N6K5</accession>
<evidence type="ECO:0000256" key="3">
    <source>
        <dbReference type="ARBA" id="ARBA00022722"/>
    </source>
</evidence>
<dbReference type="GO" id="GO:0046872">
    <property type="term" value="F:metal ion binding"/>
    <property type="evidence" value="ECO:0007669"/>
    <property type="project" value="UniProtKB-KW"/>
</dbReference>
<dbReference type="InterPro" id="IPR002176">
    <property type="entry name" value="X-over_junc_endoDNase_RuvC"/>
</dbReference>
<keyword evidence="10" id="KW-0233">DNA recombination</keyword>
<dbReference type="Pfam" id="PF02075">
    <property type="entry name" value="RuvC"/>
    <property type="match status" value="1"/>
</dbReference>
<comment type="similarity">
    <text evidence="1">Belongs to the RuvC family.</text>
</comment>
<keyword evidence="4" id="KW-0479">Metal-binding</keyword>
<dbReference type="PRINTS" id="PR00696">
    <property type="entry name" value="RSOLVASERUVC"/>
</dbReference>
<dbReference type="CDD" id="cd16962">
    <property type="entry name" value="RuvC"/>
    <property type="match status" value="1"/>
</dbReference>
<evidence type="ECO:0000256" key="10">
    <source>
        <dbReference type="ARBA" id="ARBA00023172"/>
    </source>
</evidence>
<keyword evidence="9" id="KW-0238">DNA-binding</keyword>
<dbReference type="InterPro" id="IPR012337">
    <property type="entry name" value="RNaseH-like_sf"/>
</dbReference>
<keyword evidence="7" id="KW-0378">Hydrolase</keyword>
<keyword evidence="2" id="KW-0963">Cytoplasm</keyword>
<dbReference type="GO" id="GO:0006281">
    <property type="term" value="P:DNA repair"/>
    <property type="evidence" value="ECO:0007669"/>
    <property type="project" value="UniProtKB-KW"/>
</dbReference>
<evidence type="ECO:0000256" key="2">
    <source>
        <dbReference type="ARBA" id="ARBA00022490"/>
    </source>
</evidence>
<keyword evidence="3" id="KW-0540">Nuclease</keyword>
<dbReference type="PANTHER" id="PTHR30194">
    <property type="entry name" value="CROSSOVER JUNCTION ENDODEOXYRIBONUCLEASE RUVC"/>
    <property type="match status" value="1"/>
</dbReference>
<dbReference type="AlphaFoldDB" id="A0A381N6K5"/>
<dbReference type="FunFam" id="3.30.420.10:FF:000002">
    <property type="entry name" value="Crossover junction endodeoxyribonuclease RuvC"/>
    <property type="match status" value="1"/>
</dbReference>
<sequence length="167" mass="17732">VFVLGIDPGLSRCGYGVVEQVGRKAEAVAIGVIRTPAKAVTAQRLAAIHREFQELIEEHRPDVVAIERVFFQTNARTAMGVAQVSGLAMAAGATAGAEVVEYTPNQVKEAVAGWGNATKEQMQRMVQSLLSLPDLPSPPDAADAAAVALCHLAHAPTRRLEKVSKVR</sequence>
<evidence type="ECO:0000256" key="6">
    <source>
        <dbReference type="ARBA" id="ARBA00022763"/>
    </source>
</evidence>
<dbReference type="HAMAP" id="MF_00034">
    <property type="entry name" value="RuvC"/>
    <property type="match status" value="1"/>
</dbReference>
<feature type="non-terminal residue" evidence="12">
    <location>
        <position position="1"/>
    </location>
</feature>
<keyword evidence="6" id="KW-0227">DNA damage</keyword>
<evidence type="ECO:0000256" key="1">
    <source>
        <dbReference type="ARBA" id="ARBA00009518"/>
    </source>
</evidence>
<dbReference type="InterPro" id="IPR020563">
    <property type="entry name" value="X-over_junc_endoDNase_Mg_BS"/>
</dbReference>
<protein>
    <submittedName>
        <fullName evidence="12">Uncharacterized protein</fullName>
    </submittedName>
</protein>
<organism evidence="12">
    <name type="scientific">marine metagenome</name>
    <dbReference type="NCBI Taxonomy" id="408172"/>
    <lineage>
        <taxon>unclassified sequences</taxon>
        <taxon>metagenomes</taxon>
        <taxon>ecological metagenomes</taxon>
    </lineage>
</organism>
<dbReference type="NCBIfam" id="TIGR00228">
    <property type="entry name" value="ruvC"/>
    <property type="match status" value="1"/>
</dbReference>
<dbReference type="GO" id="GO:0008821">
    <property type="term" value="F:crossover junction DNA endonuclease activity"/>
    <property type="evidence" value="ECO:0007669"/>
    <property type="project" value="InterPro"/>
</dbReference>
<keyword evidence="11" id="KW-0234">DNA repair</keyword>
<evidence type="ECO:0000256" key="11">
    <source>
        <dbReference type="ARBA" id="ARBA00023204"/>
    </source>
</evidence>
<evidence type="ECO:0000256" key="9">
    <source>
        <dbReference type="ARBA" id="ARBA00023125"/>
    </source>
</evidence>
<evidence type="ECO:0000256" key="8">
    <source>
        <dbReference type="ARBA" id="ARBA00022842"/>
    </source>
</evidence>